<dbReference type="RefSeq" id="WP_089892210.1">
    <property type="nucleotide sequence ID" value="NZ_FOJG01000001.1"/>
</dbReference>
<proteinExistence type="predicted"/>
<organism evidence="2 3">
    <name type="scientific">Chitinophaga arvensicola</name>
    <dbReference type="NCBI Taxonomy" id="29529"/>
    <lineage>
        <taxon>Bacteria</taxon>
        <taxon>Pseudomonadati</taxon>
        <taxon>Bacteroidota</taxon>
        <taxon>Chitinophagia</taxon>
        <taxon>Chitinophagales</taxon>
        <taxon>Chitinophagaceae</taxon>
        <taxon>Chitinophaga</taxon>
    </lineage>
</organism>
<dbReference type="STRING" id="29529.SAMN04488122_1354"/>
<sequence length="248" mass="27459">MTNLIIASFSEEAQAMNTAKKLTELEAIGDITIYESVMIRKDEKGEVTVLEQDTAEGSRTLTGMAIGGLIGVLGGPVGMMAGMLVGTITGAAWESDHYSFSRDFAGKVADELQPGMVAIIAEVDEDNKVFLDTYVNDAWGKLVRTDVEYEYDKISNEQLEAIDEEIAADRNALRLASQEEKEKIQQTITTLKEKRKEKIAAFKAAADTTLAEEKGLVKETRAEFIHNRIARYREKLAALEEELKNMTK</sequence>
<accession>A0A1I0QBQ0</accession>
<evidence type="ECO:0000313" key="3">
    <source>
        <dbReference type="Proteomes" id="UP000199310"/>
    </source>
</evidence>
<evidence type="ECO:0000256" key="1">
    <source>
        <dbReference type="SAM" id="Coils"/>
    </source>
</evidence>
<name>A0A1I0QBQ0_9BACT</name>
<dbReference type="OrthoDB" id="659808at2"/>
<protein>
    <submittedName>
        <fullName evidence="2">Uncharacterized membrane protein</fullName>
    </submittedName>
</protein>
<dbReference type="AlphaFoldDB" id="A0A1I0QBQ0"/>
<gene>
    <name evidence="2" type="ORF">SAMN04488122_1354</name>
</gene>
<keyword evidence="1" id="KW-0175">Coiled coil</keyword>
<dbReference type="Pfam" id="PF06897">
    <property type="entry name" value="DUF1269"/>
    <property type="match status" value="1"/>
</dbReference>
<dbReference type="Proteomes" id="UP000199310">
    <property type="component" value="Unassembled WGS sequence"/>
</dbReference>
<dbReference type="EMBL" id="FOJG01000001">
    <property type="protein sequence ID" value="SEW24338.1"/>
    <property type="molecule type" value="Genomic_DNA"/>
</dbReference>
<reference evidence="3" key="1">
    <citation type="submission" date="2016-10" db="EMBL/GenBank/DDBJ databases">
        <authorList>
            <person name="Varghese N."/>
            <person name="Submissions S."/>
        </authorList>
    </citation>
    <scope>NUCLEOTIDE SEQUENCE [LARGE SCALE GENOMIC DNA]</scope>
    <source>
        <strain evidence="3">DSM 3695</strain>
    </source>
</reference>
<feature type="coiled-coil region" evidence="1">
    <location>
        <begin position="159"/>
        <end position="197"/>
    </location>
</feature>
<dbReference type="InterPro" id="IPR009200">
    <property type="entry name" value="DUF1269_membrane"/>
</dbReference>
<keyword evidence="3" id="KW-1185">Reference proteome</keyword>
<evidence type="ECO:0000313" key="2">
    <source>
        <dbReference type="EMBL" id="SEW24338.1"/>
    </source>
</evidence>